<dbReference type="PROSITE" id="PS50835">
    <property type="entry name" value="IG_LIKE"/>
    <property type="match status" value="3"/>
</dbReference>
<proteinExistence type="predicted"/>
<protein>
    <submittedName>
        <fullName evidence="3">CD4-1 molecule</fullName>
    </submittedName>
</protein>
<dbReference type="InterPro" id="IPR036179">
    <property type="entry name" value="Ig-like_dom_sf"/>
</dbReference>
<feature type="domain" description="Ig-like" evidence="2">
    <location>
        <begin position="177"/>
        <end position="278"/>
    </location>
</feature>
<dbReference type="Proteomes" id="UP001178508">
    <property type="component" value="Chromosome 8"/>
</dbReference>
<organism evidence="3 4">
    <name type="scientific">Xyrichtys novacula</name>
    <name type="common">Pearly razorfish</name>
    <name type="synonym">Hemipteronotus novacula</name>
    <dbReference type="NCBI Taxonomy" id="13765"/>
    <lineage>
        <taxon>Eukaryota</taxon>
        <taxon>Metazoa</taxon>
        <taxon>Chordata</taxon>
        <taxon>Craniata</taxon>
        <taxon>Vertebrata</taxon>
        <taxon>Euteleostomi</taxon>
        <taxon>Actinopterygii</taxon>
        <taxon>Neopterygii</taxon>
        <taxon>Teleostei</taxon>
        <taxon>Neoteleostei</taxon>
        <taxon>Acanthomorphata</taxon>
        <taxon>Eupercaria</taxon>
        <taxon>Labriformes</taxon>
        <taxon>Labridae</taxon>
        <taxon>Xyrichtys</taxon>
    </lineage>
</organism>
<evidence type="ECO:0000256" key="1">
    <source>
        <dbReference type="SAM" id="Phobius"/>
    </source>
</evidence>
<dbReference type="EMBL" id="OY660871">
    <property type="protein sequence ID" value="CAJ1062549.1"/>
    <property type="molecule type" value="Genomic_DNA"/>
</dbReference>
<evidence type="ECO:0000259" key="2">
    <source>
        <dbReference type="PROSITE" id="PS50835"/>
    </source>
</evidence>
<keyword evidence="1" id="KW-0812">Transmembrane</keyword>
<feature type="domain" description="Ig-like" evidence="2">
    <location>
        <begin position="404"/>
        <end position="483"/>
    </location>
</feature>
<feature type="transmembrane region" description="Helical" evidence="1">
    <location>
        <begin position="497"/>
        <end position="521"/>
    </location>
</feature>
<dbReference type="PANTHER" id="PTHR11422">
    <property type="entry name" value="T-CELL SURFACE GLYCOPROTEIN CD4"/>
    <property type="match status" value="1"/>
</dbReference>
<dbReference type="Gene3D" id="2.60.40.10">
    <property type="entry name" value="Immunoglobulins"/>
    <property type="match status" value="3"/>
</dbReference>
<feature type="domain" description="Ig-like" evidence="2">
    <location>
        <begin position="284"/>
        <end position="403"/>
    </location>
</feature>
<dbReference type="InterPro" id="IPR007110">
    <property type="entry name" value="Ig-like_dom"/>
</dbReference>
<dbReference type="InterPro" id="IPR003599">
    <property type="entry name" value="Ig_sub"/>
</dbReference>
<dbReference type="InterPro" id="IPR013783">
    <property type="entry name" value="Ig-like_fold"/>
</dbReference>
<keyword evidence="1" id="KW-1133">Transmembrane helix</keyword>
<evidence type="ECO:0000313" key="3">
    <source>
        <dbReference type="EMBL" id="CAJ1062549.1"/>
    </source>
</evidence>
<name>A0AAV1FP41_XYRNO</name>
<sequence length="549" mass="61901">MQLLTPVQYGMYTNTPLTPRDGVLEKHLLCLQTTKCQRSTQHSTETITYQSSAREKDAQHSAPLLALLPSFLHRCLVEMKNIIQSILLLTAVLETVTGKEELVYAQLGDTVTLKTPERGAEKEYMYWYLDDINSLQIAWRNPLGGSGFIGTTSNPIGQHWSALSWSGNSLVIKNLKPENFMTVVLRFGNGEIFTYRLLELIISGNPTSPLLPGDDLNMICSADTFQNYKNPEIYWKNPQGEITNQGRLQVKVTGRHDGRWTCVATRGEKESEAKVFVTVVDFSPNLPIYQYTSESSSLTIPCSIPQSISWDKIKAGGIQEVNWHFYPKPAPNLISNNSQRLFHLPLDDKLTWKKEQNRDLTPVPDLKKGFLSLTRRFGRDEDRGDYVCSMKVQNGVTLNRTVQVKVLQLTSAPGTELISGQQVNLTCSLGEPLPPGLSLTWVPPEESSLTSGDHPAHLIIPEVGVGDGGEWRCELRQSDKRLTFAAITLNIEPKLSVWMLVIICSVTVIVVLLLILVFIIYRRRQRKTTHLRHRLCKCKNPKPRGFYRT</sequence>
<gene>
    <name evidence="3" type="ORF">XNOV1_A027208</name>
</gene>
<dbReference type="AlphaFoldDB" id="A0AAV1FP41"/>
<dbReference type="SMART" id="SM00408">
    <property type="entry name" value="IGc2"/>
    <property type="match status" value="2"/>
</dbReference>
<dbReference type="SMART" id="SM00409">
    <property type="entry name" value="IG"/>
    <property type="match status" value="4"/>
</dbReference>
<accession>A0AAV1FP41</accession>
<keyword evidence="4" id="KW-1185">Reference proteome</keyword>
<dbReference type="SUPFAM" id="SSF48726">
    <property type="entry name" value="Immunoglobulin"/>
    <property type="match status" value="2"/>
</dbReference>
<dbReference type="InterPro" id="IPR003598">
    <property type="entry name" value="Ig_sub2"/>
</dbReference>
<dbReference type="PANTHER" id="PTHR11422:SF0">
    <property type="entry name" value="T-CELL SURFACE GLYCOPROTEIN CD4"/>
    <property type="match status" value="1"/>
</dbReference>
<reference evidence="3" key="1">
    <citation type="submission" date="2023-08" db="EMBL/GenBank/DDBJ databases">
        <authorList>
            <person name="Alioto T."/>
            <person name="Alioto T."/>
            <person name="Gomez Garrido J."/>
        </authorList>
    </citation>
    <scope>NUCLEOTIDE SEQUENCE</scope>
</reference>
<evidence type="ECO:0000313" key="4">
    <source>
        <dbReference type="Proteomes" id="UP001178508"/>
    </source>
</evidence>
<keyword evidence="1" id="KW-0472">Membrane</keyword>